<reference evidence="2 3" key="1">
    <citation type="submission" date="2024-04" db="EMBL/GenBank/DDBJ databases">
        <title>Defined microbial consortia suppress multidrug-resistant proinflammatory Enterobacteriaceae via ecological control.</title>
        <authorList>
            <person name="Furuichi M."/>
            <person name="Kawaguchi T."/>
            <person name="Pust M."/>
            <person name="Yasuma K."/>
            <person name="Plichta D."/>
            <person name="Hasegawa N."/>
            <person name="Ohya T."/>
            <person name="Bhattarai S."/>
            <person name="Sasajima S."/>
            <person name="Aoto Y."/>
            <person name="Tuganbaev T."/>
            <person name="Yaginuma M."/>
            <person name="Ueda M."/>
            <person name="Okahashi N."/>
            <person name="Amafuji K."/>
            <person name="Kiridooshi Y."/>
            <person name="Sugita K."/>
            <person name="Strazar M."/>
            <person name="Skelly A."/>
            <person name="Suda W."/>
            <person name="Hattori M."/>
            <person name="Nakamoto N."/>
            <person name="Caballero S."/>
            <person name="Norman J."/>
            <person name="Olle B."/>
            <person name="Tanoue T."/>
            <person name="Arita M."/>
            <person name="Bucci V."/>
            <person name="Atarashi K."/>
            <person name="Xavier R."/>
            <person name="Honda K."/>
        </authorList>
    </citation>
    <scope>NUCLEOTIDE SEQUENCE [LARGE SCALE GENOMIC DNA]</scope>
    <source>
        <strain evidence="3">f13</strain>
    </source>
</reference>
<feature type="compositionally biased region" description="Low complexity" evidence="1">
    <location>
        <begin position="92"/>
        <end position="101"/>
    </location>
</feature>
<accession>A0ABQ0AX19</accession>
<dbReference type="RefSeq" id="WP_176253538.1">
    <property type="nucleotide sequence ID" value="NZ_BAABXL010000001.1"/>
</dbReference>
<dbReference type="Proteomes" id="UP001600894">
    <property type="component" value="Unassembled WGS sequence"/>
</dbReference>
<sequence length="177" mass="18810">MGQLLEVTAKPFKAIHFRLNGRLVPDDRLVLEKHIALARKAAFMQANNELAQPDMNYILKVNRAFSAGGGISGSPISLPGEAAAGSLPNRPSGSSGAGSSSDFFPGRDASSEAAAAYTQQRGSFETRVASGDVTYIPAIEMTIITSWPEVDFTYTGGFNYVPPRDSDAEGEALNLKI</sequence>
<proteinExistence type="predicted"/>
<keyword evidence="3" id="KW-1185">Reference proteome</keyword>
<gene>
    <name evidence="2" type="ORF">F130042H8_16060</name>
</gene>
<comment type="caution">
    <text evidence="2">The sequence shown here is derived from an EMBL/GenBank/DDBJ whole genome shotgun (WGS) entry which is preliminary data.</text>
</comment>
<evidence type="ECO:0000256" key="1">
    <source>
        <dbReference type="SAM" id="MobiDB-lite"/>
    </source>
</evidence>
<name>A0ABQ0AX19_9FIRM</name>
<evidence type="ECO:0000313" key="3">
    <source>
        <dbReference type="Proteomes" id="UP001600894"/>
    </source>
</evidence>
<dbReference type="EMBL" id="BAABXL010000001">
    <property type="protein sequence ID" value="GAA6268546.1"/>
    <property type="molecule type" value="Genomic_DNA"/>
</dbReference>
<feature type="region of interest" description="Disordered" evidence="1">
    <location>
        <begin position="80"/>
        <end position="104"/>
    </location>
</feature>
<evidence type="ECO:0000313" key="2">
    <source>
        <dbReference type="EMBL" id="GAA6268546.1"/>
    </source>
</evidence>
<protein>
    <submittedName>
        <fullName evidence="2">Uncharacterized protein</fullName>
    </submittedName>
</protein>
<organism evidence="2 3">
    <name type="scientific">Enterocloster alcoholdehydrogenati</name>
    <dbReference type="NCBI Taxonomy" id="2547410"/>
    <lineage>
        <taxon>Bacteria</taxon>
        <taxon>Bacillati</taxon>
        <taxon>Bacillota</taxon>
        <taxon>Clostridia</taxon>
        <taxon>Lachnospirales</taxon>
        <taxon>Lachnospiraceae</taxon>
        <taxon>Enterocloster</taxon>
    </lineage>
</organism>